<comment type="subunit">
    <text evidence="6 8">Forms a cylinder of 14 subunits composed of two heptameric rings stacked back-to-back. Interacts with the co-chaperonin GroES.</text>
</comment>
<dbReference type="Gene3D" id="1.10.560.10">
    <property type="entry name" value="GroEL-like equatorial domain"/>
    <property type="match status" value="1"/>
</dbReference>
<dbReference type="NCBIfam" id="NF009488">
    <property type="entry name" value="PRK12850.1"/>
    <property type="match status" value="1"/>
</dbReference>
<dbReference type="GO" id="GO:0016853">
    <property type="term" value="F:isomerase activity"/>
    <property type="evidence" value="ECO:0007669"/>
    <property type="project" value="UniProtKB-KW"/>
</dbReference>
<dbReference type="EMBL" id="JACEFB010000012">
    <property type="protein sequence ID" value="MBA2227250.1"/>
    <property type="molecule type" value="Genomic_DNA"/>
</dbReference>
<evidence type="ECO:0000256" key="8">
    <source>
        <dbReference type="RuleBase" id="RU000419"/>
    </source>
</evidence>
<evidence type="ECO:0000256" key="6">
    <source>
        <dbReference type="HAMAP-Rule" id="MF_00600"/>
    </source>
</evidence>
<dbReference type="CDD" id="cd03344">
    <property type="entry name" value="GroEL"/>
    <property type="match status" value="1"/>
</dbReference>
<keyword evidence="3 6" id="KW-0067">ATP-binding</keyword>
<keyword evidence="10" id="KW-1185">Reference proteome</keyword>
<dbReference type="GO" id="GO:0051082">
    <property type="term" value="F:unfolded protein binding"/>
    <property type="evidence" value="ECO:0007669"/>
    <property type="project" value="UniProtKB-UniRule"/>
</dbReference>
<dbReference type="SUPFAM" id="SSF54849">
    <property type="entry name" value="GroEL-intermediate domain like"/>
    <property type="match status" value="1"/>
</dbReference>
<protein>
    <recommendedName>
        <fullName evidence="6">Chaperonin GroEL</fullName>
        <ecNumber evidence="6">5.6.1.7</ecNumber>
    </recommendedName>
    <alternativeName>
        <fullName evidence="6">60 kDa chaperonin</fullName>
    </alternativeName>
    <alternativeName>
        <fullName evidence="6">Chaperonin-60</fullName>
        <shortName evidence="6">Cpn60</shortName>
    </alternativeName>
</protein>
<evidence type="ECO:0000256" key="3">
    <source>
        <dbReference type="ARBA" id="ARBA00022840"/>
    </source>
</evidence>
<comment type="caution">
    <text evidence="9">The sequence shown here is derived from an EMBL/GenBank/DDBJ whole genome shotgun (WGS) entry which is preliminary data.</text>
</comment>
<feature type="binding site" evidence="6">
    <location>
        <begin position="87"/>
        <end position="91"/>
    </location>
    <ligand>
        <name>ATP</name>
        <dbReference type="ChEBI" id="CHEBI:30616"/>
    </ligand>
</feature>
<evidence type="ECO:0000256" key="7">
    <source>
        <dbReference type="RuleBase" id="RU000418"/>
    </source>
</evidence>
<feature type="binding site" evidence="6">
    <location>
        <position position="51"/>
    </location>
    <ligand>
        <name>ATP</name>
        <dbReference type="ChEBI" id="CHEBI:30616"/>
    </ligand>
</feature>
<dbReference type="SUPFAM" id="SSF48592">
    <property type="entry name" value="GroEL equatorial domain-like"/>
    <property type="match status" value="1"/>
</dbReference>
<dbReference type="GO" id="GO:0042026">
    <property type="term" value="P:protein refolding"/>
    <property type="evidence" value="ECO:0007669"/>
    <property type="project" value="UniProtKB-UniRule"/>
</dbReference>
<keyword evidence="6" id="KW-0963">Cytoplasm</keyword>
<dbReference type="InterPro" id="IPR002423">
    <property type="entry name" value="Cpn60/GroEL/TCP-1"/>
</dbReference>
<comment type="function">
    <text evidence="6 8">Together with its co-chaperonin GroES, plays an essential role in assisting protein folding. The GroEL-GroES system forms a nano-cage that allows encapsulation of the non-native substrate proteins and provides a physical environment optimized to promote and accelerate protein folding.</text>
</comment>
<organism evidence="9 10">
    <name type="scientific">Thermogemmata fonticola</name>
    <dbReference type="NCBI Taxonomy" id="2755323"/>
    <lineage>
        <taxon>Bacteria</taxon>
        <taxon>Pseudomonadati</taxon>
        <taxon>Planctomycetota</taxon>
        <taxon>Planctomycetia</taxon>
        <taxon>Gemmatales</taxon>
        <taxon>Gemmataceae</taxon>
        <taxon>Thermogemmata</taxon>
    </lineage>
</organism>
<reference evidence="9 10" key="1">
    <citation type="submission" date="2020-07" db="EMBL/GenBank/DDBJ databases">
        <title>Thermogemmata thermophila gen. nov., sp. nov., a novel moderate thermophilic planctomycete from a Kamchatka hot spring.</title>
        <authorList>
            <person name="Elcheninov A.G."/>
            <person name="Podosokorskaya O.A."/>
            <person name="Kovaleva O.L."/>
            <person name="Novikov A."/>
            <person name="Bonch-Osmolovskaya E.A."/>
            <person name="Toshchakov S.V."/>
            <person name="Kublanov I.V."/>
        </authorList>
    </citation>
    <scope>NUCLEOTIDE SEQUENCE [LARGE SCALE GENOMIC DNA]</scope>
    <source>
        <strain evidence="9 10">2918</strain>
    </source>
</reference>
<evidence type="ECO:0000256" key="5">
    <source>
        <dbReference type="ARBA" id="ARBA00023235"/>
    </source>
</evidence>
<dbReference type="InterPro" id="IPR001844">
    <property type="entry name" value="Cpn60/GroEL"/>
</dbReference>
<feature type="binding site" evidence="6">
    <location>
        <begin position="30"/>
        <end position="33"/>
    </location>
    <ligand>
        <name>ATP</name>
        <dbReference type="ChEBI" id="CHEBI:30616"/>
    </ligand>
</feature>
<dbReference type="Gene3D" id="3.30.260.10">
    <property type="entry name" value="TCP-1-like chaperonin intermediate domain"/>
    <property type="match status" value="1"/>
</dbReference>
<proteinExistence type="inferred from homology"/>
<comment type="similarity">
    <text evidence="1 6 7">Belongs to the chaperonin (HSP60) family.</text>
</comment>
<dbReference type="NCBIfam" id="NF009489">
    <property type="entry name" value="PRK12851.1"/>
    <property type="match status" value="1"/>
</dbReference>
<sequence>MASKQLTYADEARQKLLSGASKLARAVRCTLGPRGRNAVIDKGWGAPNVTKDGVTVAEAIDLLDPFENMGAQLVKEAASKTSDVAGDGTTTATVLAEYIFREGLKAVAAGHDPMALVRGIQKGVSLVVEELQKLAEPVDPKDTKALTEVATIAANNDKEIGQKLAEALKKVGAKDGVVTIEEGKAAETVVNVVQGMQFDRGYLSPHFVTNQEEVVCEFENPYILIYEDKISNVKSLIPLLEWAAKQKDPLLIIAEDVEGEALATLVYNKLKGVLRVCAVKAPGYGDRRKAMLEDIAILTGGKAIFKDLGIQLESVKQTPKGPVPTVVDYLGRAKKVRIDAENTTITEGKGDPAAIEGRAEQIRKEIEKTESEYDREKLQERLAKLAGGIAVVKVGAPTETAMKERKALYEDALHATRAALAEGIVPGGGVALLNARKVLEKARKNHDNPEEAQGLSVLYDALAMPTRLIAENAGYDGTVVVNNILKQKDKNYGFNADTEQYEDLRKAGVIDPLKVTRSALQNGASVACLLLTTECMIADIPEPKKAGGQDDHHHHDF</sequence>
<accession>A0A7V8VFT8</accession>
<evidence type="ECO:0000313" key="10">
    <source>
        <dbReference type="Proteomes" id="UP000542342"/>
    </source>
</evidence>
<name>A0A7V8VFT8_9BACT</name>
<evidence type="ECO:0000256" key="4">
    <source>
        <dbReference type="ARBA" id="ARBA00023186"/>
    </source>
</evidence>
<dbReference type="NCBIfam" id="TIGR02348">
    <property type="entry name" value="GroEL"/>
    <property type="match status" value="1"/>
</dbReference>
<dbReference type="GO" id="GO:0005524">
    <property type="term" value="F:ATP binding"/>
    <property type="evidence" value="ECO:0007669"/>
    <property type="project" value="UniProtKB-UniRule"/>
</dbReference>
<evidence type="ECO:0000313" key="9">
    <source>
        <dbReference type="EMBL" id="MBA2227250.1"/>
    </source>
</evidence>
<dbReference type="GO" id="GO:0140662">
    <property type="term" value="F:ATP-dependent protein folding chaperone"/>
    <property type="evidence" value="ECO:0007669"/>
    <property type="project" value="InterPro"/>
</dbReference>
<feature type="binding site" evidence="6">
    <location>
        <position position="511"/>
    </location>
    <ligand>
        <name>ATP</name>
        <dbReference type="ChEBI" id="CHEBI:30616"/>
    </ligand>
</feature>
<gene>
    <name evidence="6 9" type="primary">groL</name>
    <name evidence="6" type="synonym">groEL</name>
    <name evidence="9" type="ORF">H0921_13895</name>
</gene>
<evidence type="ECO:0000256" key="1">
    <source>
        <dbReference type="ARBA" id="ARBA00006607"/>
    </source>
</evidence>
<dbReference type="Pfam" id="PF00118">
    <property type="entry name" value="Cpn60_TCP1"/>
    <property type="match status" value="1"/>
</dbReference>
<keyword evidence="4 6" id="KW-0143">Chaperone</keyword>
<dbReference type="NCBIfam" id="NF009487">
    <property type="entry name" value="PRK12849.1"/>
    <property type="match status" value="1"/>
</dbReference>
<dbReference type="GO" id="GO:0005737">
    <property type="term" value="C:cytoplasm"/>
    <property type="evidence" value="ECO:0007669"/>
    <property type="project" value="UniProtKB-SubCell"/>
</dbReference>
<dbReference type="EC" id="5.6.1.7" evidence="6"/>
<feature type="binding site" evidence="6">
    <location>
        <position position="428"/>
    </location>
    <ligand>
        <name>ATP</name>
        <dbReference type="ChEBI" id="CHEBI:30616"/>
    </ligand>
</feature>
<dbReference type="PANTHER" id="PTHR45633">
    <property type="entry name" value="60 KDA HEAT SHOCK PROTEIN, MITOCHONDRIAL"/>
    <property type="match status" value="1"/>
</dbReference>
<dbReference type="Gene3D" id="3.50.7.10">
    <property type="entry name" value="GroEL"/>
    <property type="match status" value="1"/>
</dbReference>
<dbReference type="FunFam" id="3.50.7.10:FF:000001">
    <property type="entry name" value="60 kDa chaperonin"/>
    <property type="match status" value="1"/>
</dbReference>
<comment type="subcellular location">
    <subcellularLocation>
        <location evidence="6">Cytoplasm</location>
    </subcellularLocation>
</comment>
<dbReference type="NCBIfam" id="NF000592">
    <property type="entry name" value="PRK00013.1"/>
    <property type="match status" value="1"/>
</dbReference>
<dbReference type="InterPro" id="IPR027413">
    <property type="entry name" value="GROEL-like_equatorial_sf"/>
</dbReference>
<comment type="caution">
    <text evidence="6">Lacks conserved residue(s) required for the propagation of feature annotation.</text>
</comment>
<dbReference type="SUPFAM" id="SSF52029">
    <property type="entry name" value="GroEL apical domain-like"/>
    <property type="match status" value="1"/>
</dbReference>
<dbReference type="RefSeq" id="WP_194539117.1">
    <property type="nucleotide sequence ID" value="NZ_JACEFB010000012.1"/>
</dbReference>
<dbReference type="PRINTS" id="PR00298">
    <property type="entry name" value="CHAPERONIN60"/>
</dbReference>
<dbReference type="InterPro" id="IPR027409">
    <property type="entry name" value="GroEL-like_apical_dom_sf"/>
</dbReference>
<dbReference type="HAMAP" id="MF_00600">
    <property type="entry name" value="CH60"/>
    <property type="match status" value="1"/>
</dbReference>
<keyword evidence="2 6" id="KW-0547">Nucleotide-binding</keyword>
<keyword evidence="5 6" id="KW-0413">Isomerase</keyword>
<evidence type="ECO:0000256" key="2">
    <source>
        <dbReference type="ARBA" id="ARBA00022741"/>
    </source>
</evidence>
<dbReference type="Proteomes" id="UP000542342">
    <property type="component" value="Unassembled WGS sequence"/>
</dbReference>
<dbReference type="AlphaFoldDB" id="A0A7V8VFT8"/>
<dbReference type="InterPro" id="IPR027410">
    <property type="entry name" value="TCP-1-like_intermed_sf"/>
</dbReference>